<organism evidence="2">
    <name type="scientific">Lysobacter sp. ATCC 53042</name>
    <dbReference type="NCBI Taxonomy" id="324869"/>
    <lineage>
        <taxon>Bacteria</taxon>
        <taxon>Pseudomonadati</taxon>
        <taxon>Pseudomonadota</taxon>
        <taxon>Gammaproteobacteria</taxon>
        <taxon>Lysobacterales</taxon>
        <taxon>Lysobacteraceae</taxon>
        <taxon>Lysobacter</taxon>
    </lineage>
</organism>
<evidence type="ECO:0000313" key="2">
    <source>
        <dbReference type="EMBL" id="AEH59044.1"/>
    </source>
</evidence>
<dbReference type="GO" id="GO:0016301">
    <property type="term" value="F:kinase activity"/>
    <property type="evidence" value="ECO:0007669"/>
    <property type="project" value="UniProtKB-KW"/>
</dbReference>
<feature type="region of interest" description="Disordered" evidence="1">
    <location>
        <begin position="1"/>
        <end position="20"/>
    </location>
</feature>
<reference evidence="2" key="1">
    <citation type="journal article" date="2011" name="Chem. Biol.">
        <title>Identification and characterization of the lysobactin biosynthetic gene cluster reveals mechanistic insights into an unusual termination module architecture.</title>
        <authorList>
            <person name="Hou J."/>
            <person name="Robbel L."/>
            <person name="Marahiel M.A."/>
        </authorList>
    </citation>
    <scope>NUCLEOTIDE SEQUENCE</scope>
    <source>
        <strain evidence="2">ATCC 53042</strain>
    </source>
</reference>
<name>F8TUD2_9GAMM</name>
<keyword evidence="2" id="KW-0418">Kinase</keyword>
<accession>F8TUD2</accession>
<sequence length="20" mass="1942">MRKASGVAGNRAAPEVEAGA</sequence>
<evidence type="ECO:0000256" key="1">
    <source>
        <dbReference type="SAM" id="MobiDB-lite"/>
    </source>
</evidence>
<keyword evidence="2" id="KW-0808">Transferase</keyword>
<dbReference type="AlphaFoldDB" id="F8TUD2"/>
<dbReference type="EMBL" id="JF412274">
    <property type="protein sequence ID" value="AEH59044.1"/>
    <property type="molecule type" value="Genomic_DNA"/>
</dbReference>
<protein>
    <submittedName>
        <fullName evidence="2">Multi-sensor hybrid histidine kinase</fullName>
    </submittedName>
</protein>
<proteinExistence type="predicted"/>